<evidence type="ECO:0000256" key="1">
    <source>
        <dbReference type="ARBA" id="ARBA00009964"/>
    </source>
</evidence>
<dbReference type="Pfam" id="PF01527">
    <property type="entry name" value="HTH_Tnp_1"/>
    <property type="match status" value="1"/>
</dbReference>
<evidence type="ECO:0000313" key="3">
    <source>
        <dbReference type="EMBL" id="QEU06631.1"/>
    </source>
</evidence>
<geneLocation type="plasmid" evidence="2">
    <name>pYEE3</name>
</geneLocation>
<reference evidence="3 5" key="3">
    <citation type="submission" date="2019-09" db="EMBL/GenBank/DDBJ databases">
        <title>FDA dAtabase for Regulatory Grade micrObial Sequences (FDA-ARGOS): Supporting development and validation of Infectious Disease Dx tests.</title>
        <authorList>
            <person name="Sciortino C."/>
            <person name="Tallon L."/>
            <person name="Sadzewicz L."/>
            <person name="Vavikolanu K."/>
            <person name="Mehta A."/>
            <person name="Aluvathingal J."/>
            <person name="Nadendla S."/>
            <person name="Nandy P."/>
            <person name="Geyer C."/>
            <person name="Yan Y."/>
            <person name="Sichtig H."/>
        </authorList>
    </citation>
    <scope>NUCLEOTIDE SEQUENCE [LARGE SCALE GENOMIC DNA]</scope>
    <source>
        <strain evidence="3 5">FDAARGOS_643</strain>
        <plasmid evidence="3 5">unnamed1</plasmid>
    </source>
</reference>
<dbReference type="Gene3D" id="1.10.10.10">
    <property type="entry name" value="Winged helix-like DNA-binding domain superfamily/Winged helix DNA-binding domain"/>
    <property type="match status" value="1"/>
</dbReference>
<name>A0A386UT32_9RHOB</name>
<dbReference type="Proteomes" id="UP000324507">
    <property type="component" value="Plasmid unnamed1"/>
</dbReference>
<dbReference type="AlphaFoldDB" id="A0A386UT32"/>
<accession>A0A386UT32</accession>
<sequence>MSDHKFRPEIEILSAADVPRRRHWSDADKIRIVEESFLGHRQVAATARRHGVSRSLLTIWRRQYREGALGTDAGPAFIPLTLSPRPPAAVPATAPVARRDTADVQLEIVLGNGRRLLVPSGVDPEVLARLLPVLDDR</sequence>
<evidence type="ECO:0000313" key="4">
    <source>
        <dbReference type="Proteomes" id="UP000272010"/>
    </source>
</evidence>
<reference evidence="4" key="2">
    <citation type="submission" date="2018-07" db="EMBL/GenBank/DDBJ databases">
        <title>Genome Structure of the Opportunistic Pathogen Paracoccus yeei (Alphaproteobacteria) and Identification of Putative Virulence Factors.</title>
        <authorList>
            <person name="Lasek R."/>
            <person name="Szuplewska M."/>
            <person name="Mitura M."/>
            <person name="Decewicz P."/>
            <person name="Chmielowska C."/>
            <person name="Pawlot A."/>
            <person name="Sentkowska D."/>
            <person name="Czarnecki J."/>
            <person name="Bartosik D."/>
        </authorList>
    </citation>
    <scope>NUCLEOTIDE SEQUENCE [LARGE SCALE GENOMIC DNA]</scope>
    <source>
        <strain evidence="4">CCUG 32053</strain>
        <plasmid evidence="4">pyee3</plasmid>
    </source>
</reference>
<geneLocation type="plasmid" evidence="3">
    <name>unnamed1</name>
</geneLocation>
<reference evidence="2" key="1">
    <citation type="journal article" date="2018" name="Front. Microbiol.">
        <title>Genome Structure of the Opportunistic Pathogen Paracoccus yeei (Alphaproteobacteria) and Identification of Putative Virulence Factors.</title>
        <authorList>
            <person name="Lasek R."/>
            <person name="Szuplewska M."/>
            <person name="Mitura M."/>
            <person name="Decewicz P."/>
            <person name="Chmielowska C."/>
            <person name="Pawlot A."/>
            <person name="Sentkowska D."/>
            <person name="Czarnecki J."/>
            <person name="Bartosik D."/>
        </authorList>
    </citation>
    <scope>NUCLEOTIDE SEQUENCE</scope>
    <source>
        <strain evidence="2">CCUG 32053</strain>
        <plasmid evidence="2">pYEE3</plasmid>
    </source>
</reference>
<dbReference type="RefSeq" id="WP_120444766.1">
    <property type="nucleotide sequence ID" value="NZ_CALTWI010000218.1"/>
</dbReference>
<dbReference type="PANTHER" id="PTHR37936:SF3">
    <property type="entry name" value="TRANSPOSASE INSC FOR INSERTION ELEMENT IS2A-RELATED"/>
    <property type="match status" value="1"/>
</dbReference>
<dbReference type="GO" id="GO:0043565">
    <property type="term" value="F:sequence-specific DNA binding"/>
    <property type="evidence" value="ECO:0007669"/>
    <property type="project" value="InterPro"/>
</dbReference>
<dbReference type="GO" id="GO:0004803">
    <property type="term" value="F:transposase activity"/>
    <property type="evidence" value="ECO:0007669"/>
    <property type="project" value="InterPro"/>
</dbReference>
<dbReference type="InterPro" id="IPR002514">
    <property type="entry name" value="Transposase_8"/>
</dbReference>
<dbReference type="NCBIfam" id="NF047595">
    <property type="entry name" value="IS66_ISRel24_TnpA"/>
    <property type="match status" value="1"/>
</dbReference>
<dbReference type="EMBL" id="CP031081">
    <property type="protein sequence ID" value="AYF03781.1"/>
    <property type="molecule type" value="Genomic_DNA"/>
</dbReference>
<dbReference type="InterPro" id="IPR036388">
    <property type="entry name" value="WH-like_DNA-bd_sf"/>
</dbReference>
<dbReference type="PANTHER" id="PTHR37936">
    <property type="entry name" value="TRANSPOSASE INSC FOR INSERTION ELEMENT IS2A-RELATED"/>
    <property type="match status" value="1"/>
</dbReference>
<keyword evidence="2" id="KW-0614">Plasmid</keyword>
<organism evidence="2 4">
    <name type="scientific">Paracoccus yeei</name>
    <dbReference type="NCBI Taxonomy" id="147645"/>
    <lineage>
        <taxon>Bacteria</taxon>
        <taxon>Pseudomonadati</taxon>
        <taxon>Pseudomonadota</taxon>
        <taxon>Alphaproteobacteria</taxon>
        <taxon>Rhodobacterales</taxon>
        <taxon>Paracoccaceae</taxon>
        <taxon>Paracoccus</taxon>
    </lineage>
</organism>
<dbReference type="SUPFAM" id="SSF48295">
    <property type="entry name" value="TrpR-like"/>
    <property type="match status" value="1"/>
</dbReference>
<dbReference type="InterPro" id="IPR010921">
    <property type="entry name" value="Trp_repressor/repl_initiator"/>
</dbReference>
<comment type="similarity">
    <text evidence="1">Belongs to the transposase 8 family.</text>
</comment>
<dbReference type="GO" id="GO:0006313">
    <property type="term" value="P:DNA transposition"/>
    <property type="evidence" value="ECO:0007669"/>
    <property type="project" value="InterPro"/>
</dbReference>
<evidence type="ECO:0000313" key="2">
    <source>
        <dbReference type="EMBL" id="AYF03781.1"/>
    </source>
</evidence>
<dbReference type="EMBL" id="CP044078">
    <property type="protein sequence ID" value="QEU06631.1"/>
    <property type="molecule type" value="Genomic_DNA"/>
</dbReference>
<gene>
    <name evidence="3" type="ORF">FOB51_00755</name>
    <name evidence="2" type="ORF">PY32053_04251</name>
</gene>
<evidence type="ECO:0000313" key="5">
    <source>
        <dbReference type="Proteomes" id="UP000324507"/>
    </source>
</evidence>
<geneLocation type="plasmid" evidence="4">
    <name>pyee3</name>
</geneLocation>
<protein>
    <submittedName>
        <fullName evidence="2">IS66 insertion sequence family accessory protein</fullName>
    </submittedName>
    <submittedName>
        <fullName evidence="3">Transposase</fullName>
    </submittedName>
</protein>
<dbReference type="Proteomes" id="UP000272010">
    <property type="component" value="Plasmid pYEE3"/>
</dbReference>
<proteinExistence type="inferred from homology"/>